<keyword evidence="6" id="KW-0239">DNA-directed DNA polymerase</keyword>
<protein>
    <recommendedName>
        <fullName evidence="2">DNA-directed DNA polymerase</fullName>
        <ecNumber evidence="2">2.7.7.7</ecNumber>
    </recommendedName>
</protein>
<keyword evidence="3" id="KW-0808">Transferase</keyword>
<dbReference type="Pfam" id="PF03175">
    <property type="entry name" value="DNA_pol_B_2"/>
    <property type="match status" value="1"/>
</dbReference>
<keyword evidence="4" id="KW-0548">Nucleotidyltransferase</keyword>
<gene>
    <name evidence="11" type="primary">LOC112494759</name>
</gene>
<dbReference type="Proteomes" id="UP000694920">
    <property type="component" value="Unplaced"/>
</dbReference>
<dbReference type="GO" id="GO:0003677">
    <property type="term" value="F:DNA binding"/>
    <property type="evidence" value="ECO:0007669"/>
    <property type="project" value="UniProtKB-KW"/>
</dbReference>
<evidence type="ECO:0000256" key="8">
    <source>
        <dbReference type="ARBA" id="ARBA00049244"/>
    </source>
</evidence>
<name>A0AAJ7RMA0_CEPCN</name>
<comment type="catalytic activity">
    <reaction evidence="8">
        <text>DNA(n) + a 2'-deoxyribonucleoside 5'-triphosphate = DNA(n+1) + diphosphate</text>
        <dbReference type="Rhea" id="RHEA:22508"/>
        <dbReference type="Rhea" id="RHEA-COMP:17339"/>
        <dbReference type="Rhea" id="RHEA-COMP:17340"/>
        <dbReference type="ChEBI" id="CHEBI:33019"/>
        <dbReference type="ChEBI" id="CHEBI:61560"/>
        <dbReference type="ChEBI" id="CHEBI:173112"/>
        <dbReference type="EC" id="2.7.7.7"/>
    </reaction>
</comment>
<dbReference type="GeneID" id="112494759"/>
<dbReference type="InterPro" id="IPR012337">
    <property type="entry name" value="RNaseH-like_sf"/>
</dbReference>
<feature type="domain" description="DNA-directed DNA polymerase family B mitochondria/virus" evidence="9">
    <location>
        <begin position="386"/>
        <end position="571"/>
    </location>
</feature>
<dbReference type="InterPro" id="IPR036397">
    <property type="entry name" value="RNaseH_sf"/>
</dbReference>
<evidence type="ECO:0000256" key="4">
    <source>
        <dbReference type="ARBA" id="ARBA00022695"/>
    </source>
</evidence>
<dbReference type="InterPro" id="IPR004868">
    <property type="entry name" value="DNA-dir_DNA_pol_B_mt/vir"/>
</dbReference>
<accession>A0AAJ7RMA0</accession>
<dbReference type="SUPFAM" id="SSF53098">
    <property type="entry name" value="Ribonuclease H-like"/>
    <property type="match status" value="1"/>
</dbReference>
<evidence type="ECO:0000313" key="10">
    <source>
        <dbReference type="Proteomes" id="UP000694920"/>
    </source>
</evidence>
<dbReference type="Gene3D" id="3.30.420.10">
    <property type="entry name" value="Ribonuclease H-like superfamily/Ribonuclease H"/>
    <property type="match status" value="1"/>
</dbReference>
<keyword evidence="10" id="KW-1185">Reference proteome</keyword>
<evidence type="ECO:0000256" key="2">
    <source>
        <dbReference type="ARBA" id="ARBA00012417"/>
    </source>
</evidence>
<proteinExistence type="inferred from homology"/>
<evidence type="ECO:0000256" key="7">
    <source>
        <dbReference type="ARBA" id="ARBA00023125"/>
    </source>
</evidence>
<evidence type="ECO:0000256" key="6">
    <source>
        <dbReference type="ARBA" id="ARBA00022932"/>
    </source>
</evidence>
<dbReference type="GO" id="GO:0006260">
    <property type="term" value="P:DNA replication"/>
    <property type="evidence" value="ECO:0007669"/>
    <property type="project" value="UniProtKB-KW"/>
</dbReference>
<reference evidence="11" key="1">
    <citation type="submission" date="2025-08" db="UniProtKB">
        <authorList>
            <consortium name="RefSeq"/>
        </authorList>
    </citation>
    <scope>IDENTIFICATION</scope>
</reference>
<keyword evidence="7" id="KW-0238">DNA-binding</keyword>
<comment type="similarity">
    <text evidence="1">Belongs to the DNA polymerase type-B family.</text>
</comment>
<evidence type="ECO:0000313" key="11">
    <source>
        <dbReference type="RefSeq" id="XP_024943541.1"/>
    </source>
</evidence>
<evidence type="ECO:0000256" key="3">
    <source>
        <dbReference type="ARBA" id="ARBA00022679"/>
    </source>
</evidence>
<organism evidence="10 11">
    <name type="scientific">Cephus cinctus</name>
    <name type="common">Wheat stem sawfly</name>
    <dbReference type="NCBI Taxonomy" id="211228"/>
    <lineage>
        <taxon>Eukaryota</taxon>
        <taxon>Metazoa</taxon>
        <taxon>Ecdysozoa</taxon>
        <taxon>Arthropoda</taxon>
        <taxon>Hexapoda</taxon>
        <taxon>Insecta</taxon>
        <taxon>Pterygota</taxon>
        <taxon>Neoptera</taxon>
        <taxon>Endopterygota</taxon>
        <taxon>Hymenoptera</taxon>
        <taxon>Cephoidea</taxon>
        <taxon>Cephidae</taxon>
        <taxon>Cephus</taxon>
    </lineage>
</organism>
<keyword evidence="5" id="KW-0235">DNA replication</keyword>
<dbReference type="PANTHER" id="PTHR33568">
    <property type="entry name" value="DNA POLYMERASE"/>
    <property type="match status" value="1"/>
</dbReference>
<dbReference type="GO" id="GO:0003887">
    <property type="term" value="F:DNA-directed DNA polymerase activity"/>
    <property type="evidence" value="ECO:0007669"/>
    <property type="project" value="UniProtKB-KW"/>
</dbReference>
<evidence type="ECO:0000256" key="5">
    <source>
        <dbReference type="ARBA" id="ARBA00022705"/>
    </source>
</evidence>
<dbReference type="KEGG" id="ccin:112494759"/>
<sequence>MITVQRVQMITGKGRVTVDSYERFTLSKKSIVIITNNDNLCLPRALVVALAHYKRSDSRAGLFHNEFRRLAHSRLNNKLQLEAARKLMTEAGVEIPPKNRGMGLRELAIFQKFFNPQGLAIEVYESKELGGRKLKPVYDGRSEVLKHGADLSGTMRLILNENHFDVILNMTGATAMKKFCYACRATYNREHRCEGTCPLCRASPACNNKMLGVKCLKCRRTFHGNDCLANHLKRNSYAKSKSICDAIKNFEYCGISIMTKKRLKHRCYERYCHTCRVNRPLRHWCYIAPLKKNIQLAKQKENTPVKENLFVFYDFETMQVREQMGNPDVKVHDVNLCVVQKVCEKCMYNNDMSYLCSYCGIRQFVFDHEPLKQFIDLVIDMKDFKQVICIAHNARGFDAQFVLKYIVETLKITPQIILNGTNILEISFEKVRFLDSLCYLSMPLSGFSKTFNLPSSLVKGYFPHLFNRPETQHYVGPLPDILFYSPDTMKIVNRAKFFTWYDELFKTEYVFDFAAEIKRYCISDVNLLRQGCLSFRKMFLEITEICPFAKAVTIASACSVVYRTNFLKQDSIGIIPKSGYRGFDNQSIIALEWFAWIEHERGYRIKHAGRGAEKVLPGGLKVDGYYESDSEKTVFEFYGCWFHGCPKCYPSDRDKANIVNDVWLTLNERYERTMLKSSRIRTLESGNMNTVIYEPRITSVKTLSNTRCHQF</sequence>
<dbReference type="EC" id="2.7.7.7" evidence="2"/>
<evidence type="ECO:0000256" key="1">
    <source>
        <dbReference type="ARBA" id="ARBA00005755"/>
    </source>
</evidence>
<dbReference type="AlphaFoldDB" id="A0AAJ7RMA0"/>
<dbReference type="RefSeq" id="XP_024943541.1">
    <property type="nucleotide sequence ID" value="XM_025087773.1"/>
</dbReference>
<dbReference type="PANTHER" id="PTHR33568:SF3">
    <property type="entry name" value="DNA-DIRECTED DNA POLYMERASE"/>
    <property type="match status" value="1"/>
</dbReference>
<dbReference type="GO" id="GO:0000166">
    <property type="term" value="F:nucleotide binding"/>
    <property type="evidence" value="ECO:0007669"/>
    <property type="project" value="InterPro"/>
</dbReference>
<evidence type="ECO:0000259" key="9">
    <source>
        <dbReference type="Pfam" id="PF03175"/>
    </source>
</evidence>